<dbReference type="OrthoDB" id="2423954at2759"/>
<name>A0A2H3JLY6_WOLCO</name>
<gene>
    <name evidence="1" type="ORF">WOLCODRAFT_44498</name>
</gene>
<evidence type="ECO:0000313" key="2">
    <source>
        <dbReference type="Proteomes" id="UP000218811"/>
    </source>
</evidence>
<keyword evidence="2" id="KW-1185">Reference proteome</keyword>
<reference evidence="1 2" key="1">
    <citation type="journal article" date="2012" name="Science">
        <title>The Paleozoic origin of enzymatic lignin decomposition reconstructed from 31 fungal genomes.</title>
        <authorList>
            <person name="Floudas D."/>
            <person name="Binder M."/>
            <person name="Riley R."/>
            <person name="Barry K."/>
            <person name="Blanchette R.A."/>
            <person name="Henrissat B."/>
            <person name="Martinez A.T."/>
            <person name="Otillar R."/>
            <person name="Spatafora J.W."/>
            <person name="Yadav J.S."/>
            <person name="Aerts A."/>
            <person name="Benoit I."/>
            <person name="Boyd A."/>
            <person name="Carlson A."/>
            <person name="Copeland A."/>
            <person name="Coutinho P.M."/>
            <person name="de Vries R.P."/>
            <person name="Ferreira P."/>
            <person name="Findley K."/>
            <person name="Foster B."/>
            <person name="Gaskell J."/>
            <person name="Glotzer D."/>
            <person name="Gorecki P."/>
            <person name="Heitman J."/>
            <person name="Hesse C."/>
            <person name="Hori C."/>
            <person name="Igarashi K."/>
            <person name="Jurgens J.A."/>
            <person name="Kallen N."/>
            <person name="Kersten P."/>
            <person name="Kohler A."/>
            <person name="Kuees U."/>
            <person name="Kumar T.K.A."/>
            <person name="Kuo A."/>
            <person name="LaButti K."/>
            <person name="Larrondo L.F."/>
            <person name="Lindquist E."/>
            <person name="Ling A."/>
            <person name="Lombard V."/>
            <person name="Lucas S."/>
            <person name="Lundell T."/>
            <person name="Martin R."/>
            <person name="McLaughlin D.J."/>
            <person name="Morgenstern I."/>
            <person name="Morin E."/>
            <person name="Murat C."/>
            <person name="Nagy L.G."/>
            <person name="Nolan M."/>
            <person name="Ohm R.A."/>
            <person name="Patyshakuliyeva A."/>
            <person name="Rokas A."/>
            <person name="Ruiz-Duenas F.J."/>
            <person name="Sabat G."/>
            <person name="Salamov A."/>
            <person name="Samejima M."/>
            <person name="Schmutz J."/>
            <person name="Slot J.C."/>
            <person name="St John F."/>
            <person name="Stenlid J."/>
            <person name="Sun H."/>
            <person name="Sun S."/>
            <person name="Syed K."/>
            <person name="Tsang A."/>
            <person name="Wiebenga A."/>
            <person name="Young D."/>
            <person name="Pisabarro A."/>
            <person name="Eastwood D.C."/>
            <person name="Martin F."/>
            <person name="Cullen D."/>
            <person name="Grigoriev I.V."/>
            <person name="Hibbett D.S."/>
        </authorList>
    </citation>
    <scope>NUCLEOTIDE SEQUENCE [LARGE SCALE GENOMIC DNA]</scope>
    <source>
        <strain evidence="1 2">MD-104</strain>
    </source>
</reference>
<sequence>VLKQEVVQAEGSMRTQFHQGAYTVLQGDGWKDISKKHLVAFMHVTQRKAYVLHVHDISAKRKTGENIFALMESEYEYIQDMLKLKCIGMCGDTASDERKGRMNVPLHSESYLTMSTCKLCLILGDYYKQNPQVKSLVDEAILVIKWFNNHSYALGVLNEEQMSMYKKSHALIMPVVTRWTSNFCALDRLLDIWKAIQMTSIKHEDRLVESVGQKHSAKTKATQVLALVKDTTWWKALTAIKLHIEPLAIATNVSQGATTRCDQVLLILGNLLEKRWAKADQDLFIACLFLNPFINSNLIDANTLSVAIIMGITRRLYLRVFQLDVPPPDLIHEVYDYAERKNRYSPDCWPIEDLRRRRDNPSEDCNVDPISAWTIISQDSSLVKLAILVLSFVPNSASMERLFSSMGHTKTKTRSCLGIQKNRDIAFLKMELRRRH</sequence>
<protein>
    <recommendedName>
        <fullName evidence="3">HAT C-terminal dimerisation domain-containing protein</fullName>
    </recommendedName>
</protein>
<dbReference type="OMA" id="WHSIARI"/>
<evidence type="ECO:0000313" key="1">
    <source>
        <dbReference type="EMBL" id="PCH38738.1"/>
    </source>
</evidence>
<dbReference type="SUPFAM" id="SSF53098">
    <property type="entry name" value="Ribonuclease H-like"/>
    <property type="match status" value="1"/>
</dbReference>
<organism evidence="1 2">
    <name type="scientific">Wolfiporia cocos (strain MD-104)</name>
    <name type="common">Brown rot fungus</name>
    <dbReference type="NCBI Taxonomy" id="742152"/>
    <lineage>
        <taxon>Eukaryota</taxon>
        <taxon>Fungi</taxon>
        <taxon>Dikarya</taxon>
        <taxon>Basidiomycota</taxon>
        <taxon>Agaricomycotina</taxon>
        <taxon>Agaricomycetes</taxon>
        <taxon>Polyporales</taxon>
        <taxon>Phaeolaceae</taxon>
        <taxon>Wolfiporia</taxon>
    </lineage>
</organism>
<dbReference type="AlphaFoldDB" id="A0A2H3JLY6"/>
<dbReference type="STRING" id="742152.A0A2H3JLY6"/>
<evidence type="ECO:0008006" key="3">
    <source>
        <dbReference type="Google" id="ProtNLM"/>
    </source>
</evidence>
<proteinExistence type="predicted"/>
<dbReference type="InterPro" id="IPR012337">
    <property type="entry name" value="RNaseH-like_sf"/>
</dbReference>
<accession>A0A2H3JLY6</accession>
<dbReference type="EMBL" id="KB467942">
    <property type="protein sequence ID" value="PCH38738.1"/>
    <property type="molecule type" value="Genomic_DNA"/>
</dbReference>
<feature type="non-terminal residue" evidence="1">
    <location>
        <position position="1"/>
    </location>
</feature>
<feature type="non-terminal residue" evidence="1">
    <location>
        <position position="436"/>
    </location>
</feature>
<dbReference type="Proteomes" id="UP000218811">
    <property type="component" value="Unassembled WGS sequence"/>
</dbReference>